<keyword evidence="2" id="KW-1185">Reference proteome</keyword>
<evidence type="ECO:0000313" key="2">
    <source>
        <dbReference type="Proteomes" id="UP001066276"/>
    </source>
</evidence>
<evidence type="ECO:0000313" key="1">
    <source>
        <dbReference type="EMBL" id="KAJ1164072.1"/>
    </source>
</evidence>
<reference evidence="1" key="1">
    <citation type="journal article" date="2022" name="bioRxiv">
        <title>Sequencing and chromosome-scale assembly of the giantPleurodeles waltlgenome.</title>
        <authorList>
            <person name="Brown T."/>
            <person name="Elewa A."/>
            <person name="Iarovenko S."/>
            <person name="Subramanian E."/>
            <person name="Araus A.J."/>
            <person name="Petzold A."/>
            <person name="Susuki M."/>
            <person name="Suzuki K.-i.T."/>
            <person name="Hayashi T."/>
            <person name="Toyoda A."/>
            <person name="Oliveira C."/>
            <person name="Osipova E."/>
            <person name="Leigh N.D."/>
            <person name="Simon A."/>
            <person name="Yun M.H."/>
        </authorList>
    </citation>
    <scope>NUCLEOTIDE SEQUENCE</scope>
    <source>
        <strain evidence="1">20211129_DDA</strain>
        <tissue evidence="1">Liver</tissue>
    </source>
</reference>
<comment type="caution">
    <text evidence="1">The sequence shown here is derived from an EMBL/GenBank/DDBJ whole genome shotgun (WGS) entry which is preliminary data.</text>
</comment>
<protein>
    <submittedName>
        <fullName evidence="1">Uncharacterized protein</fullName>
    </submittedName>
</protein>
<accession>A0AAV7SJ61</accession>
<sequence>MNPTCRAAHGDNAVSFLCLFSSGLYTLRRHLHFTGQGGPRDQFPINAPILLVTIFQRSASLTMRQSMRLTGETRIHRVMPGGPILCPLYTSFSLRGTSRVCSLKYRLEEALTETSSLLEPFSPLFGPKRRRATSTLRLRVLCKECSIV</sequence>
<dbReference type="Proteomes" id="UP001066276">
    <property type="component" value="Chromosome 4_2"/>
</dbReference>
<proteinExistence type="predicted"/>
<dbReference type="EMBL" id="JANPWB010000008">
    <property type="protein sequence ID" value="KAJ1164072.1"/>
    <property type="molecule type" value="Genomic_DNA"/>
</dbReference>
<gene>
    <name evidence="1" type="ORF">NDU88_004518</name>
</gene>
<dbReference type="AlphaFoldDB" id="A0AAV7SJ61"/>
<organism evidence="1 2">
    <name type="scientific">Pleurodeles waltl</name>
    <name type="common">Iberian ribbed newt</name>
    <dbReference type="NCBI Taxonomy" id="8319"/>
    <lineage>
        <taxon>Eukaryota</taxon>
        <taxon>Metazoa</taxon>
        <taxon>Chordata</taxon>
        <taxon>Craniata</taxon>
        <taxon>Vertebrata</taxon>
        <taxon>Euteleostomi</taxon>
        <taxon>Amphibia</taxon>
        <taxon>Batrachia</taxon>
        <taxon>Caudata</taxon>
        <taxon>Salamandroidea</taxon>
        <taxon>Salamandridae</taxon>
        <taxon>Pleurodelinae</taxon>
        <taxon>Pleurodeles</taxon>
    </lineage>
</organism>
<name>A0AAV7SJ61_PLEWA</name>